<protein>
    <submittedName>
        <fullName evidence="7">E3 ubiquitin-protein ligase TRIM56-like</fullName>
    </submittedName>
</protein>
<dbReference type="InterPro" id="IPR018957">
    <property type="entry name" value="Znf_C3HC4_RING-type"/>
</dbReference>
<dbReference type="Proteomes" id="UP000694865">
    <property type="component" value="Unplaced"/>
</dbReference>
<dbReference type="PANTHER" id="PTHR25462:SF296">
    <property type="entry name" value="MEIOTIC P26, ISOFORM F"/>
    <property type="match status" value="1"/>
</dbReference>
<sequence>MATSPSSSVLNKNQEDFLTCSLCLDYYTNAKTLPCLHFYCEKCLLTLVEKRGELVCPQCRSVVPLTGSSTEVVADLSTNCFINEVVKVFKTSYPDECEAKISPAPCVCEENSCVNRCLDCSMNLCHTCSKSHAKVRFTEGHRLISVSGYRKDAGGQSKPLNQGIYCNKEGHKERCVQTYCSTCRFVPVCDDCATSSHTGHKLVCREDFAKSFIDKLRQPLEILEEKRDESNQSVQSLTEELLTITELYEAESAKVKRQAEVMIAKIRENEGKLLEMLKKQHDQATKRLECELDRYEISEKNIAATCNFVDMLMKFGEADEIILECPKLLSRVDELIDCDTKHSRKDVFPAKFQPSKENYNFNNVGTIKRVVSCERSEIPKMVLVNESFTVTITTKDCESVMEIL</sequence>
<proteinExistence type="predicted"/>
<evidence type="ECO:0000313" key="7">
    <source>
        <dbReference type="RefSeq" id="XP_006817373.1"/>
    </source>
</evidence>
<dbReference type="PROSITE" id="PS50089">
    <property type="entry name" value="ZF_RING_2"/>
    <property type="match status" value="1"/>
</dbReference>
<dbReference type="Pfam" id="PF00097">
    <property type="entry name" value="zf-C3HC4"/>
    <property type="match status" value="1"/>
</dbReference>
<dbReference type="SMART" id="SM00184">
    <property type="entry name" value="RING"/>
    <property type="match status" value="1"/>
</dbReference>
<dbReference type="GeneID" id="102809409"/>
<keyword evidence="2 4" id="KW-0863">Zinc-finger</keyword>
<keyword evidence="6" id="KW-1185">Reference proteome</keyword>
<feature type="domain" description="RING-type" evidence="5">
    <location>
        <begin position="20"/>
        <end position="60"/>
    </location>
</feature>
<dbReference type="PANTHER" id="PTHR25462">
    <property type="entry name" value="BONUS, ISOFORM C-RELATED"/>
    <property type="match status" value="1"/>
</dbReference>
<evidence type="ECO:0000256" key="4">
    <source>
        <dbReference type="PROSITE-ProRule" id="PRU00175"/>
    </source>
</evidence>
<keyword evidence="3" id="KW-0862">Zinc</keyword>
<dbReference type="RefSeq" id="XP_006817373.1">
    <property type="nucleotide sequence ID" value="XM_006817310.1"/>
</dbReference>
<accession>A0ABM0MBI2</accession>
<dbReference type="InterPro" id="IPR001841">
    <property type="entry name" value="Znf_RING"/>
</dbReference>
<dbReference type="Gene3D" id="3.30.160.60">
    <property type="entry name" value="Classic Zinc Finger"/>
    <property type="match status" value="1"/>
</dbReference>
<dbReference type="InterPro" id="IPR017907">
    <property type="entry name" value="Znf_RING_CS"/>
</dbReference>
<dbReference type="PROSITE" id="PS00518">
    <property type="entry name" value="ZF_RING_1"/>
    <property type="match status" value="1"/>
</dbReference>
<evidence type="ECO:0000259" key="5">
    <source>
        <dbReference type="PROSITE" id="PS50089"/>
    </source>
</evidence>
<evidence type="ECO:0000313" key="6">
    <source>
        <dbReference type="Proteomes" id="UP000694865"/>
    </source>
</evidence>
<dbReference type="Gene3D" id="3.30.40.10">
    <property type="entry name" value="Zinc/RING finger domain, C3HC4 (zinc finger)"/>
    <property type="match status" value="1"/>
</dbReference>
<dbReference type="InterPro" id="IPR047153">
    <property type="entry name" value="TRIM45/56/19-like"/>
</dbReference>
<organism evidence="6 7">
    <name type="scientific">Saccoglossus kowalevskii</name>
    <name type="common">Acorn worm</name>
    <dbReference type="NCBI Taxonomy" id="10224"/>
    <lineage>
        <taxon>Eukaryota</taxon>
        <taxon>Metazoa</taxon>
        <taxon>Hemichordata</taxon>
        <taxon>Enteropneusta</taxon>
        <taxon>Harrimaniidae</taxon>
        <taxon>Saccoglossus</taxon>
    </lineage>
</organism>
<keyword evidence="1" id="KW-0479">Metal-binding</keyword>
<dbReference type="SUPFAM" id="SSF57845">
    <property type="entry name" value="B-box zinc-binding domain"/>
    <property type="match status" value="1"/>
</dbReference>
<dbReference type="InterPro" id="IPR013083">
    <property type="entry name" value="Znf_RING/FYVE/PHD"/>
</dbReference>
<gene>
    <name evidence="7" type="primary">LOC102809409</name>
</gene>
<reference evidence="7" key="1">
    <citation type="submission" date="2025-08" db="UniProtKB">
        <authorList>
            <consortium name="RefSeq"/>
        </authorList>
    </citation>
    <scope>IDENTIFICATION</scope>
    <source>
        <tissue evidence="7">Testes</tissue>
    </source>
</reference>
<evidence type="ECO:0000256" key="3">
    <source>
        <dbReference type="ARBA" id="ARBA00022833"/>
    </source>
</evidence>
<evidence type="ECO:0000256" key="2">
    <source>
        <dbReference type="ARBA" id="ARBA00022771"/>
    </source>
</evidence>
<name>A0ABM0MBI2_SACKO</name>
<dbReference type="SUPFAM" id="SSF57850">
    <property type="entry name" value="RING/U-box"/>
    <property type="match status" value="1"/>
</dbReference>
<evidence type="ECO:0000256" key="1">
    <source>
        <dbReference type="ARBA" id="ARBA00022723"/>
    </source>
</evidence>